<dbReference type="EMBL" id="LLXX01000078">
    <property type="protein sequence ID" value="KRR08479.1"/>
    <property type="molecule type" value="Genomic_DNA"/>
</dbReference>
<keyword evidence="2" id="KW-0274">FAD</keyword>
<feature type="domain" description="FAD-binding PCMH-type" evidence="3">
    <location>
        <begin position="85"/>
        <end position="254"/>
    </location>
</feature>
<dbReference type="STRING" id="1518501.CQ10_28720"/>
<dbReference type="PANTHER" id="PTHR43762:SF1">
    <property type="entry name" value="D-ARABINONO-1,4-LACTONE OXIDASE"/>
    <property type="match status" value="1"/>
</dbReference>
<dbReference type="Pfam" id="PF01565">
    <property type="entry name" value="FAD_binding_4"/>
    <property type="match status" value="1"/>
</dbReference>
<dbReference type="GO" id="GO:0016899">
    <property type="term" value="F:oxidoreductase activity, acting on the CH-OH group of donors, oxygen as acceptor"/>
    <property type="evidence" value="ECO:0007669"/>
    <property type="project" value="InterPro"/>
</dbReference>
<dbReference type="Proteomes" id="UP000051913">
    <property type="component" value="Unassembled WGS sequence"/>
</dbReference>
<evidence type="ECO:0000259" key="3">
    <source>
        <dbReference type="PROSITE" id="PS51387"/>
    </source>
</evidence>
<dbReference type="InterPro" id="IPR016169">
    <property type="entry name" value="FAD-bd_PCMH_sub2"/>
</dbReference>
<sequence>MQKFSQKFKTGVSVAAVVVVLLGVYSYRKLQALAADPTGEKDCGPAVGGGEQAKIDLERIKAIAPLKDVKWSQLGGSINDASCLSKTEIYGVVAVRSVEDVAKTLAFARDNKLSVTTAGVRHSMGGHAFRKGGIVLDMRGFNKIVLNESSRSVTVQPGATWHDIQNVLHPRFAVRAMQSTDIFTVGGSISVNAHGMDHQAGALARSIKSMKVMLADGSQRTVSATENPDLFNLVVGGYGLFGVIVEAELDIADNLVYQTGRRMMDYKEFPALFAGEIEKDANIGLMYGHLSTAPSSFLKELLLYTYTKVDGTDFKREPLGEVSGTKLRRLTINLSKQGPLFQEMKWLSEKHIEHRMENCTVTRAQAIGSAEACLVNRNDPMHDSVPYLRNSLPDDTDILHEYFIPRSQFVSFVDGMRKVLTDNKTNLLNASVRVVHQENNFLTYSPEPAFSLVLYINQTTDEEGNRRMKKATEELIDLTIAHKGRFFLPYQLYYSRDQLQRSYPEINAFFAAKRKYDPGELFTNTFYQKYAS</sequence>
<dbReference type="AlphaFoldDB" id="A0A0R3KVI5"/>
<dbReference type="PANTHER" id="PTHR43762">
    <property type="entry name" value="L-GULONOLACTONE OXIDASE"/>
    <property type="match status" value="1"/>
</dbReference>
<evidence type="ECO:0000313" key="5">
    <source>
        <dbReference type="Proteomes" id="UP000051913"/>
    </source>
</evidence>
<comment type="caution">
    <text evidence="4">The sequence shown here is derived from an EMBL/GenBank/DDBJ whole genome shotgun (WGS) entry which is preliminary data.</text>
</comment>
<accession>A0A0R3KVI5</accession>
<keyword evidence="5" id="KW-1185">Reference proteome</keyword>
<dbReference type="InterPro" id="IPR036318">
    <property type="entry name" value="FAD-bd_PCMH-like_sf"/>
</dbReference>
<organism evidence="4 5">
    <name type="scientific">Bradyrhizobium valentinum</name>
    <dbReference type="NCBI Taxonomy" id="1518501"/>
    <lineage>
        <taxon>Bacteria</taxon>
        <taxon>Pseudomonadati</taxon>
        <taxon>Pseudomonadota</taxon>
        <taxon>Alphaproteobacteria</taxon>
        <taxon>Hyphomicrobiales</taxon>
        <taxon>Nitrobacteraceae</taxon>
        <taxon>Bradyrhizobium</taxon>
    </lineage>
</organism>
<gene>
    <name evidence="4" type="ORF">CP49_40550</name>
</gene>
<evidence type="ECO:0000256" key="1">
    <source>
        <dbReference type="ARBA" id="ARBA00022630"/>
    </source>
</evidence>
<dbReference type="InterPro" id="IPR016166">
    <property type="entry name" value="FAD-bd_PCMH"/>
</dbReference>
<dbReference type="Gene3D" id="3.30.465.10">
    <property type="match status" value="1"/>
</dbReference>
<evidence type="ECO:0000313" key="4">
    <source>
        <dbReference type="EMBL" id="KRR08479.1"/>
    </source>
</evidence>
<proteinExistence type="predicted"/>
<dbReference type="InterPro" id="IPR006094">
    <property type="entry name" value="Oxid_FAD_bind_N"/>
</dbReference>
<keyword evidence="1" id="KW-0285">Flavoprotein</keyword>
<reference evidence="4 5" key="1">
    <citation type="submission" date="2014-03" db="EMBL/GenBank/DDBJ databases">
        <title>Bradyrhizobium valentinum sp. nov., isolated from effective nodules of Lupinus mariae-josephae, a lupine endemic of basic-lime soils in Eastern Spain.</title>
        <authorList>
            <person name="Duran D."/>
            <person name="Rey L."/>
            <person name="Navarro A."/>
            <person name="Busquets A."/>
            <person name="Imperial J."/>
            <person name="Ruiz-Argueso T."/>
        </authorList>
    </citation>
    <scope>NUCLEOTIDE SEQUENCE [LARGE SCALE GENOMIC DNA]</scope>
    <source>
        <strain evidence="4 5">LmjM3</strain>
    </source>
</reference>
<dbReference type="SUPFAM" id="SSF55103">
    <property type="entry name" value="FAD-linked oxidases, C-terminal domain"/>
    <property type="match status" value="1"/>
</dbReference>
<dbReference type="SUPFAM" id="SSF56176">
    <property type="entry name" value="FAD-binding/transporter-associated domain-like"/>
    <property type="match status" value="1"/>
</dbReference>
<dbReference type="InterPro" id="IPR016167">
    <property type="entry name" value="FAD-bd_PCMH_sub1"/>
</dbReference>
<dbReference type="InterPro" id="IPR010031">
    <property type="entry name" value="FAD_lactone_oxidase-like"/>
</dbReference>
<protein>
    <submittedName>
        <fullName evidence="4">FAD-binding protein</fullName>
    </submittedName>
</protein>
<dbReference type="PROSITE" id="PS51387">
    <property type="entry name" value="FAD_PCMH"/>
    <property type="match status" value="1"/>
</dbReference>
<name>A0A0R3KVI5_9BRAD</name>
<dbReference type="RefSeq" id="WP_057850612.1">
    <property type="nucleotide sequence ID" value="NZ_LLXX01000078.1"/>
</dbReference>
<evidence type="ECO:0000256" key="2">
    <source>
        <dbReference type="ARBA" id="ARBA00022827"/>
    </source>
</evidence>
<dbReference type="Gene3D" id="3.30.43.10">
    <property type="entry name" value="Uridine Diphospho-n-acetylenolpyruvylglucosamine Reductase, domain 2"/>
    <property type="match status" value="1"/>
</dbReference>
<dbReference type="GO" id="GO:0071949">
    <property type="term" value="F:FAD binding"/>
    <property type="evidence" value="ECO:0007669"/>
    <property type="project" value="InterPro"/>
</dbReference>
<dbReference type="InterPro" id="IPR016164">
    <property type="entry name" value="FAD-linked_Oxase-like_C"/>
</dbReference>